<protein>
    <submittedName>
        <fullName evidence="3">Uncharacterized protein</fullName>
    </submittedName>
</protein>
<feature type="region of interest" description="Disordered" evidence="1">
    <location>
        <begin position="31"/>
        <end position="51"/>
    </location>
</feature>
<name>A0ABW7XLI2_9MICO</name>
<sequence>MNQHDGLRDHDHGWADPAGTDVLAQTLGAMAGGVDPASPTGPAAAVPAMSKRVRRRRGAKLGGLGGGALALAAVVALGATQLAPPDGAEVLPGSPTSSPAFQVREGYQPPWLEWSDLTCGMPEADLRSTAPGWSVAVAGDVYARTDDLGGERSRSWGIATAFQDGKGTLDVAPVLVWSQDGTVLDLGPNVFDEWSEKDELPVPLVGTGTGTVAALGTSMSTCVPGREYGDLQHKTPLPEGDYEVRVVAFPRIDGQWATTVSDPVQVHLDADGAHSLGEPRAAEPVVELSEPVEGQVSKFVLDRTTELVTAEMTRRDYSSDTPMRVMGRCASSDPEDMLPIELVLPSTGEVVAASQITCDGFEAGSAVGALSENRSGETIDIRLPDVPDGVSRLWVSLEPETPVGGGDEPECSATGFEPDYATGFELTQSTSATAGNIMVLAQVCNSEALVELAKQHGVELMSGTETPEQVFALPETDPGRYRELAALVSDTTPVIPDEGSSDAVVVWPRVITEEFQDSAEAWAELVAAGVLTEGQAEAQQAGGYQGPRVGITMDGDWLYYTTGQ</sequence>
<dbReference type="RefSeq" id="WP_397405544.1">
    <property type="nucleotide sequence ID" value="NZ_JBIRYI010000009.1"/>
</dbReference>
<keyword evidence="4" id="KW-1185">Reference proteome</keyword>
<keyword evidence="2" id="KW-0812">Transmembrane</keyword>
<comment type="caution">
    <text evidence="3">The sequence shown here is derived from an EMBL/GenBank/DDBJ whole genome shotgun (WGS) entry which is preliminary data.</text>
</comment>
<dbReference type="Proteomes" id="UP001611580">
    <property type="component" value="Unassembled WGS sequence"/>
</dbReference>
<reference evidence="3 4" key="1">
    <citation type="submission" date="2024-10" db="EMBL/GenBank/DDBJ databases">
        <title>The Natural Products Discovery Center: Release of the First 8490 Sequenced Strains for Exploring Actinobacteria Biosynthetic Diversity.</title>
        <authorList>
            <person name="Kalkreuter E."/>
            <person name="Kautsar S.A."/>
            <person name="Yang D."/>
            <person name="Bader C.D."/>
            <person name="Teijaro C.N."/>
            <person name="Fluegel L."/>
            <person name="Davis C.M."/>
            <person name="Simpson J.R."/>
            <person name="Lauterbach L."/>
            <person name="Steele A.D."/>
            <person name="Gui C."/>
            <person name="Meng S."/>
            <person name="Li G."/>
            <person name="Viehrig K."/>
            <person name="Ye F."/>
            <person name="Su P."/>
            <person name="Kiefer A.F."/>
            <person name="Nichols A."/>
            <person name="Cepeda A.J."/>
            <person name="Yan W."/>
            <person name="Fan B."/>
            <person name="Jiang Y."/>
            <person name="Adhikari A."/>
            <person name="Zheng C.-J."/>
            <person name="Schuster L."/>
            <person name="Cowan T.M."/>
            <person name="Smanski M.J."/>
            <person name="Chevrette M.G."/>
            <person name="De Carvalho L.P.S."/>
            <person name="Shen B."/>
        </authorList>
    </citation>
    <scope>NUCLEOTIDE SEQUENCE [LARGE SCALE GENOMIC DNA]</scope>
    <source>
        <strain evidence="3 4">NPDC019481</strain>
    </source>
</reference>
<evidence type="ECO:0000313" key="4">
    <source>
        <dbReference type="Proteomes" id="UP001611580"/>
    </source>
</evidence>
<proteinExistence type="predicted"/>
<organism evidence="3 4">
    <name type="scientific">Promicromonospora kroppenstedtii</name>
    <dbReference type="NCBI Taxonomy" id="440482"/>
    <lineage>
        <taxon>Bacteria</taxon>
        <taxon>Bacillati</taxon>
        <taxon>Actinomycetota</taxon>
        <taxon>Actinomycetes</taxon>
        <taxon>Micrococcales</taxon>
        <taxon>Promicromonosporaceae</taxon>
        <taxon>Promicromonospora</taxon>
    </lineage>
</organism>
<evidence type="ECO:0000256" key="1">
    <source>
        <dbReference type="SAM" id="MobiDB-lite"/>
    </source>
</evidence>
<accession>A0ABW7XLI2</accession>
<keyword evidence="2" id="KW-1133">Transmembrane helix</keyword>
<feature type="transmembrane region" description="Helical" evidence="2">
    <location>
        <begin position="61"/>
        <end position="79"/>
    </location>
</feature>
<evidence type="ECO:0000313" key="3">
    <source>
        <dbReference type="EMBL" id="MFI2488381.1"/>
    </source>
</evidence>
<keyword evidence="2" id="KW-0472">Membrane</keyword>
<evidence type="ECO:0000256" key="2">
    <source>
        <dbReference type="SAM" id="Phobius"/>
    </source>
</evidence>
<gene>
    <name evidence="3" type="ORF">ACH47X_15820</name>
</gene>
<dbReference type="EMBL" id="JBIRYI010000009">
    <property type="protein sequence ID" value="MFI2488381.1"/>
    <property type="molecule type" value="Genomic_DNA"/>
</dbReference>